<dbReference type="InterPro" id="IPR005320">
    <property type="entry name" value="Peptidase_S51"/>
</dbReference>
<dbReference type="GO" id="GO:0006508">
    <property type="term" value="P:proteolysis"/>
    <property type="evidence" value="ECO:0007669"/>
    <property type="project" value="UniProtKB-KW"/>
</dbReference>
<protein>
    <submittedName>
        <fullName evidence="6">Type 1 glutamine amidotransferase-like domain-containing protein</fullName>
    </submittedName>
</protein>
<dbReference type="GO" id="GO:0008236">
    <property type="term" value="F:serine-type peptidase activity"/>
    <property type="evidence" value="ECO:0007669"/>
    <property type="project" value="UniProtKB-KW"/>
</dbReference>
<dbReference type="Gene3D" id="3.40.50.880">
    <property type="match status" value="1"/>
</dbReference>
<gene>
    <name evidence="6" type="ORF">J3U87_03515</name>
</gene>
<keyword evidence="4" id="KW-0720">Serine protease</keyword>
<dbReference type="KEGG" id="scor:J3U87_03515"/>
<evidence type="ECO:0000256" key="1">
    <source>
        <dbReference type="ARBA" id="ARBA00006534"/>
    </source>
</evidence>
<reference evidence="6" key="1">
    <citation type="submission" date="2021-03" db="EMBL/GenBank/DDBJ databases">
        <title>Acanthopleuribacteraceae sp. M133.</title>
        <authorList>
            <person name="Wang G."/>
        </authorList>
    </citation>
    <scope>NUCLEOTIDE SEQUENCE</scope>
    <source>
        <strain evidence="6">M133</strain>
    </source>
</reference>
<evidence type="ECO:0000313" key="6">
    <source>
        <dbReference type="EMBL" id="QTD51514.1"/>
    </source>
</evidence>
<feature type="compositionally biased region" description="Acidic residues" evidence="5">
    <location>
        <begin position="232"/>
        <end position="242"/>
    </location>
</feature>
<evidence type="ECO:0000256" key="4">
    <source>
        <dbReference type="ARBA" id="ARBA00022825"/>
    </source>
</evidence>
<evidence type="ECO:0000313" key="7">
    <source>
        <dbReference type="Proteomes" id="UP000663929"/>
    </source>
</evidence>
<dbReference type="Pfam" id="PF03575">
    <property type="entry name" value="Peptidase_S51"/>
    <property type="match status" value="1"/>
</dbReference>
<evidence type="ECO:0000256" key="2">
    <source>
        <dbReference type="ARBA" id="ARBA00022670"/>
    </source>
</evidence>
<dbReference type="Proteomes" id="UP000663929">
    <property type="component" value="Chromosome"/>
</dbReference>
<keyword evidence="2" id="KW-0645">Protease</keyword>
<name>A0A8A4TQQ2_SULCO</name>
<proteinExistence type="inferred from homology"/>
<dbReference type="AlphaFoldDB" id="A0A8A4TQQ2"/>
<dbReference type="InterPro" id="IPR029062">
    <property type="entry name" value="Class_I_gatase-like"/>
</dbReference>
<keyword evidence="3" id="KW-0378">Hydrolase</keyword>
<evidence type="ECO:0000256" key="3">
    <source>
        <dbReference type="ARBA" id="ARBA00022801"/>
    </source>
</evidence>
<comment type="similarity">
    <text evidence="1">Belongs to the peptidase S51 family.</text>
</comment>
<evidence type="ECO:0000256" key="5">
    <source>
        <dbReference type="SAM" id="MobiDB-lite"/>
    </source>
</evidence>
<dbReference type="CDD" id="cd03129">
    <property type="entry name" value="GAT1_Peptidase_E_like"/>
    <property type="match status" value="1"/>
</dbReference>
<organism evidence="6 7">
    <name type="scientific">Sulfidibacter corallicola</name>
    <dbReference type="NCBI Taxonomy" id="2818388"/>
    <lineage>
        <taxon>Bacteria</taxon>
        <taxon>Pseudomonadati</taxon>
        <taxon>Acidobacteriota</taxon>
        <taxon>Holophagae</taxon>
        <taxon>Acanthopleuribacterales</taxon>
        <taxon>Acanthopleuribacteraceae</taxon>
        <taxon>Sulfidibacter</taxon>
    </lineage>
</organism>
<keyword evidence="7" id="KW-1185">Reference proteome</keyword>
<dbReference type="EMBL" id="CP071793">
    <property type="protein sequence ID" value="QTD51514.1"/>
    <property type="molecule type" value="Genomic_DNA"/>
</dbReference>
<sequence>MIQPMLPLLLLADSNPLFCHIDRKPVLVYFFAEYDCFPENAAYVGAANGDEPAYFEIFEAAALRLGCRRVHMISSSFELRDRKHLAESDWICLAGGDPLLGWDRMNRAGMLPVLQEARTRGAIVMGVSAGAVQMGLMRGRAEANGAGSPDERERHSVGFGWLPWLIDAHQEERDWSRLRGAHRALGGRHAAFGVPWRSVAVAEPDRLPRWLYGGTNHLWLPREGSGPVSTGDAEEGTEPSRP</sequence>
<dbReference type="SUPFAM" id="SSF52317">
    <property type="entry name" value="Class I glutamine amidotransferase-like"/>
    <property type="match status" value="1"/>
</dbReference>
<keyword evidence="6" id="KW-0315">Glutamine amidotransferase</keyword>
<accession>A0A8A4TQQ2</accession>
<feature type="region of interest" description="Disordered" evidence="5">
    <location>
        <begin position="221"/>
        <end position="242"/>
    </location>
</feature>